<dbReference type="AlphaFoldDB" id="A0AAU2K1E8"/>
<sequence>MTRTSRAAGGAEAVALIRERAPEATHATYRFAARALGLDWHHIPALPTLLKADTPLLGLR</sequence>
<organism evidence="1">
    <name type="scientific">Streptomyces sp. NBC_00049</name>
    <dbReference type="NCBI Taxonomy" id="2903617"/>
    <lineage>
        <taxon>Bacteria</taxon>
        <taxon>Bacillati</taxon>
        <taxon>Actinomycetota</taxon>
        <taxon>Actinomycetes</taxon>
        <taxon>Kitasatosporales</taxon>
        <taxon>Streptomycetaceae</taxon>
        <taxon>Streptomyces</taxon>
    </lineage>
</organism>
<proteinExistence type="predicted"/>
<evidence type="ECO:0000313" key="1">
    <source>
        <dbReference type="EMBL" id="WTU77888.1"/>
    </source>
</evidence>
<protein>
    <submittedName>
        <fullName evidence="1">Uncharacterized protein</fullName>
    </submittedName>
</protein>
<accession>A0AAU2K1E8</accession>
<gene>
    <name evidence="1" type="ORF">OG327_33815</name>
</gene>
<name>A0AAU2K1E8_9ACTN</name>
<dbReference type="EMBL" id="CP108264">
    <property type="protein sequence ID" value="WTU77888.1"/>
    <property type="molecule type" value="Genomic_DNA"/>
</dbReference>
<reference evidence="1" key="1">
    <citation type="submission" date="2022-10" db="EMBL/GenBank/DDBJ databases">
        <title>The complete genomes of actinobacterial strains from the NBC collection.</title>
        <authorList>
            <person name="Joergensen T.S."/>
            <person name="Alvarez Arevalo M."/>
            <person name="Sterndorff E.B."/>
            <person name="Faurdal D."/>
            <person name="Vuksanovic O."/>
            <person name="Mourched A.-S."/>
            <person name="Charusanti P."/>
            <person name="Shaw S."/>
            <person name="Blin K."/>
            <person name="Weber T."/>
        </authorList>
    </citation>
    <scope>NUCLEOTIDE SEQUENCE</scope>
    <source>
        <strain evidence="1">NBC_00049</strain>
    </source>
</reference>